<dbReference type="AlphaFoldDB" id="A0A2N7ERX6"/>
<dbReference type="InterPro" id="IPR029058">
    <property type="entry name" value="AB_hydrolase_fold"/>
</dbReference>
<dbReference type="Proteomes" id="UP000244080">
    <property type="component" value="Unassembled WGS sequence"/>
</dbReference>
<evidence type="ECO:0000313" key="5">
    <source>
        <dbReference type="Proteomes" id="UP000244080"/>
    </source>
</evidence>
<dbReference type="InterPro" id="IPR016292">
    <property type="entry name" value="Epoxide_hydrolase"/>
</dbReference>
<keyword evidence="2" id="KW-0058">Aromatic hydrocarbons catabolism</keyword>
<dbReference type="SUPFAM" id="SSF53474">
    <property type="entry name" value="alpha/beta-Hydrolases"/>
    <property type="match status" value="1"/>
</dbReference>
<dbReference type="GO" id="GO:0004301">
    <property type="term" value="F:epoxide hydrolase activity"/>
    <property type="evidence" value="ECO:0007669"/>
    <property type="project" value="TreeGrafter"/>
</dbReference>
<dbReference type="PANTHER" id="PTHR21661:SF35">
    <property type="entry name" value="EPOXIDE HYDROLASE"/>
    <property type="match status" value="1"/>
</dbReference>
<gene>
    <name evidence="4" type="ORF">CWO36_06435</name>
</gene>
<keyword evidence="3 4" id="KW-0378">Hydrolase</keyword>
<organism evidence="4 5">
    <name type="scientific">Vibrio splendidus</name>
    <dbReference type="NCBI Taxonomy" id="29497"/>
    <lineage>
        <taxon>Bacteria</taxon>
        <taxon>Pseudomonadati</taxon>
        <taxon>Pseudomonadota</taxon>
        <taxon>Gammaproteobacteria</taxon>
        <taxon>Vibrionales</taxon>
        <taxon>Vibrionaceae</taxon>
        <taxon>Vibrio</taxon>
    </lineage>
</organism>
<evidence type="ECO:0000256" key="2">
    <source>
        <dbReference type="ARBA" id="ARBA00022797"/>
    </source>
</evidence>
<dbReference type="SMR" id="A0A2N7ERX6"/>
<dbReference type="Gene3D" id="3.40.50.1820">
    <property type="entry name" value="alpha/beta hydrolase"/>
    <property type="match status" value="1"/>
</dbReference>
<reference evidence="4 5" key="1">
    <citation type="submission" date="2017-11" db="EMBL/GenBank/DDBJ databases">
        <title>Population delineation of vibrios coincides with oyster pathogenicity.</title>
        <authorList>
            <person name="Bruto M."/>
            <person name="Labreuche Y."/>
            <person name="James A."/>
            <person name="Piel D."/>
            <person name="Chenivesse S."/>
            <person name="Petton B."/>
            <person name="Polz M.F."/>
            <person name="Le Roux F."/>
        </authorList>
    </citation>
    <scope>NUCLEOTIDE SEQUENCE [LARGE SCALE GENOMIC DNA]</scope>
    <source>
        <strain evidence="4 5">1F_55</strain>
    </source>
</reference>
<dbReference type="RefSeq" id="WP_004732882.1">
    <property type="nucleotide sequence ID" value="NZ_CAWNZY010000095.1"/>
</dbReference>
<dbReference type="InterPro" id="IPR000639">
    <property type="entry name" value="Epox_hydrolase-like"/>
</dbReference>
<dbReference type="PRINTS" id="PR00412">
    <property type="entry name" value="EPOXHYDRLASE"/>
</dbReference>
<dbReference type="GO" id="GO:0097176">
    <property type="term" value="P:epoxide metabolic process"/>
    <property type="evidence" value="ECO:0007669"/>
    <property type="project" value="TreeGrafter"/>
</dbReference>
<evidence type="ECO:0000256" key="3">
    <source>
        <dbReference type="ARBA" id="ARBA00022801"/>
    </source>
</evidence>
<proteinExistence type="inferred from homology"/>
<dbReference type="PANTHER" id="PTHR21661">
    <property type="entry name" value="EPOXIDE HYDROLASE 1-RELATED"/>
    <property type="match status" value="1"/>
</dbReference>
<comment type="caution">
    <text evidence="4">The sequence shown here is derived from an EMBL/GenBank/DDBJ whole genome shotgun (WGS) entry which is preliminary data.</text>
</comment>
<accession>A0A2N7ERX6</accession>
<dbReference type="PIRSF" id="PIRSF001112">
    <property type="entry name" value="Epoxide_hydrolase"/>
    <property type="match status" value="1"/>
</dbReference>
<sequence>MIKPFEVNLSDDILFNIRKNVAEYQWGYMPDDGGWDYGTNIKYLKELCDYWVNEFDWREQERKMNKFSQFTASVDGMNIHYIHIRGSSVEPRPLLISHGWPGSVAEFLDLLEPLAFPELFGGKAEDAFDLIVPSLPGFGFSDRPERPMGPRAMAKVLNSLMTDVLGYDDYLAQGGDWGSAICSWLGHDYADHCKAIHINFPTMRHIDGPQDEEEQAWSDRVDSESVMEDGYRTLQATRPQTLSYAMQDNPVAIAAWIVEKFYSWSDLDDGDIESVHSKDEMLTNIMIYVATGTFNSSTWIYYGRREEGGRILGENGSRVEVPTGAALFPKETLAWPPRKYSERMYNIKSWTVMERGGHFAAMEQPKALMADIQQFFRGM</sequence>
<protein>
    <submittedName>
        <fullName evidence="4">Epoxide hydrolase</fullName>
    </submittedName>
</protein>
<evidence type="ECO:0000313" key="4">
    <source>
        <dbReference type="EMBL" id="PTP21063.1"/>
    </source>
</evidence>
<name>A0A2N7ERX6_VIBSP</name>
<dbReference type="EMBL" id="PIGA01000008">
    <property type="protein sequence ID" value="PTP21063.1"/>
    <property type="molecule type" value="Genomic_DNA"/>
</dbReference>
<comment type="similarity">
    <text evidence="1">Belongs to the peptidase S33 family.</text>
</comment>
<evidence type="ECO:0000256" key="1">
    <source>
        <dbReference type="ARBA" id="ARBA00010088"/>
    </source>
</evidence>
<dbReference type="InterPro" id="IPR010497">
    <property type="entry name" value="Epoxide_hydro_N"/>
</dbReference>
<dbReference type="Pfam" id="PF06441">
    <property type="entry name" value="EHN"/>
    <property type="match status" value="1"/>
</dbReference>